<evidence type="ECO:0000256" key="1">
    <source>
        <dbReference type="ARBA" id="ARBA00022737"/>
    </source>
</evidence>
<evidence type="ECO:0008006" key="4">
    <source>
        <dbReference type="Google" id="ProtNLM"/>
    </source>
</evidence>
<reference evidence="2" key="1">
    <citation type="submission" date="2021-01" db="EMBL/GenBank/DDBJ databases">
        <authorList>
            <person name="Bezrukov I."/>
        </authorList>
    </citation>
    <scope>NUCLEOTIDE SEQUENCE</scope>
</reference>
<dbReference type="Proteomes" id="UP000682877">
    <property type="component" value="Chromosome 7"/>
</dbReference>
<evidence type="ECO:0000313" key="2">
    <source>
        <dbReference type="EMBL" id="CAE6202518.1"/>
    </source>
</evidence>
<proteinExistence type="predicted"/>
<dbReference type="AlphaFoldDB" id="A0A8S2B3X1"/>
<sequence length="183" mass="20218">MVPNKPCHLLNTTVVTVDVFNFRELETFCFIVSISICEVIYAYGFHGMGEKAMELFKEMSSGNSVMEQNKSTFISPLSACSHSGFINEGKLKEAYKFITGIGEPQKAGVWGALLSACNYHGDTKLGKEFAEVLFEMEPHNASYYISLANTYVGLGGWDEAVRLRKMVEDNSVKKLPGYSVSVG</sequence>
<dbReference type="InterPro" id="IPR002885">
    <property type="entry name" value="PPR_rpt"/>
</dbReference>
<dbReference type="PANTHER" id="PTHR47926:SF481">
    <property type="entry name" value="TETRATRICOPEPTIDE-LIKE HELICAL DOMAIN SUPERFAMILY"/>
    <property type="match status" value="1"/>
</dbReference>
<keyword evidence="1" id="KW-0677">Repeat</keyword>
<accession>A0A8S2B3X1</accession>
<organism evidence="2 3">
    <name type="scientific">Arabidopsis arenosa</name>
    <name type="common">Sand rock-cress</name>
    <name type="synonym">Cardaminopsis arenosa</name>
    <dbReference type="NCBI Taxonomy" id="38785"/>
    <lineage>
        <taxon>Eukaryota</taxon>
        <taxon>Viridiplantae</taxon>
        <taxon>Streptophyta</taxon>
        <taxon>Embryophyta</taxon>
        <taxon>Tracheophyta</taxon>
        <taxon>Spermatophyta</taxon>
        <taxon>Magnoliopsida</taxon>
        <taxon>eudicotyledons</taxon>
        <taxon>Gunneridae</taxon>
        <taxon>Pentapetalae</taxon>
        <taxon>rosids</taxon>
        <taxon>malvids</taxon>
        <taxon>Brassicales</taxon>
        <taxon>Brassicaceae</taxon>
        <taxon>Camelineae</taxon>
        <taxon>Arabidopsis</taxon>
    </lineage>
</organism>
<dbReference type="PANTHER" id="PTHR47926">
    <property type="entry name" value="PENTATRICOPEPTIDE REPEAT-CONTAINING PROTEIN"/>
    <property type="match status" value="1"/>
</dbReference>
<dbReference type="EMBL" id="LR999457">
    <property type="protein sequence ID" value="CAE6202518.1"/>
    <property type="molecule type" value="Genomic_DNA"/>
</dbReference>
<evidence type="ECO:0000313" key="3">
    <source>
        <dbReference type="Proteomes" id="UP000682877"/>
    </source>
</evidence>
<name>A0A8S2B3X1_ARAAE</name>
<dbReference type="Pfam" id="PF01535">
    <property type="entry name" value="PPR"/>
    <property type="match status" value="1"/>
</dbReference>
<dbReference type="InterPro" id="IPR011990">
    <property type="entry name" value="TPR-like_helical_dom_sf"/>
</dbReference>
<dbReference type="Pfam" id="PF20431">
    <property type="entry name" value="E_motif"/>
    <property type="match status" value="1"/>
</dbReference>
<gene>
    <name evidence="2" type="ORF">AARE701A_LOCUS19904</name>
</gene>
<dbReference type="GO" id="GO:0009451">
    <property type="term" value="P:RNA modification"/>
    <property type="evidence" value="ECO:0007669"/>
    <property type="project" value="InterPro"/>
</dbReference>
<dbReference type="InterPro" id="IPR046848">
    <property type="entry name" value="E_motif"/>
</dbReference>
<dbReference type="GO" id="GO:0003723">
    <property type="term" value="F:RNA binding"/>
    <property type="evidence" value="ECO:0007669"/>
    <property type="project" value="InterPro"/>
</dbReference>
<keyword evidence="3" id="KW-1185">Reference proteome</keyword>
<dbReference type="InterPro" id="IPR046960">
    <property type="entry name" value="PPR_At4g14850-like_plant"/>
</dbReference>
<dbReference type="Gene3D" id="1.25.40.10">
    <property type="entry name" value="Tetratricopeptide repeat domain"/>
    <property type="match status" value="1"/>
</dbReference>
<protein>
    <recommendedName>
        <fullName evidence="4">Pentatricopeptide repeat-containing protein</fullName>
    </recommendedName>
</protein>